<sequence length="169" mass="16838">MKVNQQGFTLIELMIVVAIIGILASVALPSYQNYTNKAEFSGAKQQASAIKAAVIECVQALGPAAANGCTQGTNGIPADVAAAANVYGITLTDNIATTPADGQGFGIVVQVPSNSPRLAAASVASGTQTLGSVGAIAVGGGARYILQGALTVATGNIVWTDTCNPTTLC</sequence>
<keyword evidence="3" id="KW-1133">Transmembrane helix</keyword>
<proteinExistence type="inferred from homology"/>
<accession>A0A1D2QP04</accession>
<dbReference type="AlphaFoldDB" id="A0A1D2QP04"/>
<evidence type="ECO:0000256" key="1">
    <source>
        <dbReference type="ARBA" id="ARBA00005233"/>
    </source>
</evidence>
<keyword evidence="2" id="KW-0488">Methylation</keyword>
<comment type="caution">
    <text evidence="4">The sequence shown here is derived from an EMBL/GenBank/DDBJ whole genome shotgun (WGS) entry which is preliminary data.</text>
</comment>
<evidence type="ECO:0008006" key="6">
    <source>
        <dbReference type="Google" id="ProtNLM"/>
    </source>
</evidence>
<evidence type="ECO:0000256" key="2">
    <source>
        <dbReference type="ARBA" id="ARBA00022481"/>
    </source>
</evidence>
<keyword evidence="3" id="KW-0472">Membrane</keyword>
<dbReference type="PANTHER" id="PTHR30093:SF34">
    <property type="entry name" value="PREPILIN PEPTIDASE-DEPENDENT PROTEIN D"/>
    <property type="match status" value="1"/>
</dbReference>
<keyword evidence="3" id="KW-0812">Transmembrane</keyword>
<dbReference type="PROSITE" id="PS00409">
    <property type="entry name" value="PROKAR_NTER_METHYL"/>
    <property type="match status" value="1"/>
</dbReference>
<dbReference type="Pfam" id="PF07963">
    <property type="entry name" value="N_methyl"/>
    <property type="match status" value="1"/>
</dbReference>
<evidence type="ECO:0000313" key="4">
    <source>
        <dbReference type="EMBL" id="ODS23317.1"/>
    </source>
</evidence>
<gene>
    <name evidence="4" type="ORF">AB835_09560</name>
</gene>
<dbReference type="EMBL" id="MDLC01000032">
    <property type="protein sequence ID" value="ODS23317.1"/>
    <property type="molecule type" value="Genomic_DNA"/>
</dbReference>
<comment type="similarity">
    <text evidence="1">Belongs to the N-Me-Phe pilin family.</text>
</comment>
<reference evidence="4 5" key="1">
    <citation type="journal article" date="2016" name="Appl. Environ. Microbiol.">
        <title>Lack of Overt Genome Reduction in the Bryostatin-Producing Bryozoan Symbiont "Candidatus Endobugula sertula".</title>
        <authorList>
            <person name="Miller I.J."/>
            <person name="Vanee N."/>
            <person name="Fong S.S."/>
            <person name="Lim-Fong G.E."/>
            <person name="Kwan J.C."/>
        </authorList>
    </citation>
    <scope>NUCLEOTIDE SEQUENCE [LARGE SCALE GENOMIC DNA]</scope>
    <source>
        <strain evidence="4">AB1-4</strain>
    </source>
</reference>
<feature type="transmembrane region" description="Helical" evidence="3">
    <location>
        <begin position="7"/>
        <end position="28"/>
    </location>
</feature>
<dbReference type="Proteomes" id="UP000242502">
    <property type="component" value="Unassembled WGS sequence"/>
</dbReference>
<name>A0A1D2QP04_9GAMM</name>
<evidence type="ECO:0000256" key="3">
    <source>
        <dbReference type="SAM" id="Phobius"/>
    </source>
</evidence>
<dbReference type="NCBIfam" id="TIGR02532">
    <property type="entry name" value="IV_pilin_GFxxxE"/>
    <property type="match status" value="1"/>
</dbReference>
<dbReference type="SUPFAM" id="SSF54523">
    <property type="entry name" value="Pili subunits"/>
    <property type="match status" value="1"/>
</dbReference>
<dbReference type="InterPro" id="IPR045584">
    <property type="entry name" value="Pilin-like"/>
</dbReference>
<organism evidence="4 5">
    <name type="scientific">Candidatus Endobugula sertula</name>
    <name type="common">Bugula neritina bacterial symbiont</name>
    <dbReference type="NCBI Taxonomy" id="62101"/>
    <lineage>
        <taxon>Bacteria</taxon>
        <taxon>Pseudomonadati</taxon>
        <taxon>Pseudomonadota</taxon>
        <taxon>Gammaproteobacteria</taxon>
        <taxon>Cellvibrionales</taxon>
        <taxon>Cellvibrionaceae</taxon>
        <taxon>Candidatus Endobugula</taxon>
    </lineage>
</organism>
<dbReference type="Gene3D" id="3.30.700.10">
    <property type="entry name" value="Glycoprotein, Type 4 Pilin"/>
    <property type="match status" value="1"/>
</dbReference>
<dbReference type="STRING" id="62101.AB835_09560"/>
<evidence type="ECO:0000313" key="5">
    <source>
        <dbReference type="Proteomes" id="UP000242502"/>
    </source>
</evidence>
<protein>
    <recommendedName>
        <fullName evidence="6">Prepilin-type N-terminal cleavage/methylation domain-containing protein</fullName>
    </recommendedName>
</protein>
<dbReference type="PANTHER" id="PTHR30093">
    <property type="entry name" value="GENERAL SECRETION PATHWAY PROTEIN G"/>
    <property type="match status" value="1"/>
</dbReference>
<dbReference type="InterPro" id="IPR012902">
    <property type="entry name" value="N_methyl_site"/>
</dbReference>